<protein>
    <recommendedName>
        <fullName evidence="3">CYIR protein</fullName>
    </recommendedName>
</protein>
<proteinExistence type="predicted"/>
<dbReference type="VEuPathDB" id="PlasmoDB:PCYB_005750"/>
<evidence type="ECO:0000313" key="2">
    <source>
        <dbReference type="Proteomes" id="UP000006319"/>
    </source>
</evidence>
<gene>
    <name evidence="1" type="ORF">PCYB_005750</name>
</gene>
<dbReference type="KEGG" id="pcy:PCYB_005750"/>
<dbReference type="GeneID" id="14696368"/>
<accession>K6UFB8</accession>
<sequence>DPFLNDIWDNYKLDNYLNVKDGPHILSLCSSFHRSLDNFATEKIDICTKLLRNLKVENNRDISREDDVSKYCYYILYWLYYKMKVDNIPNDIIHNILDESNKIIKREKDAFLDCSSYMLKDTLVEPEDLVMLRIFTNNIDVTKEILKNRCESKICYCKKFIKPFVDSYRYMNELCPYGRITGTNMSTCLAVTSFKTHYEEKLSEEKEKYKLPVLSSSNDKNIIIEECMSETNGNELESLNGDQIVNSASFTVPSTLTEPAGKTVSTTLGTIAGVSSFLTLLYKFTPLGSWINTKILRKDKLLDNMKKNEREFLINSAHTGDINSGDMIYHIKYNSV</sequence>
<dbReference type="InterPro" id="IPR008780">
    <property type="entry name" value="Plasmodium_Vir"/>
</dbReference>
<feature type="non-terminal residue" evidence="1">
    <location>
        <position position="1"/>
    </location>
</feature>
<dbReference type="Pfam" id="PF05795">
    <property type="entry name" value="Plasmodium_Vir"/>
    <property type="match status" value="1"/>
</dbReference>
<dbReference type="EMBL" id="DF157909">
    <property type="protein sequence ID" value="GAB69826.1"/>
    <property type="molecule type" value="Genomic_DNA"/>
</dbReference>
<evidence type="ECO:0000313" key="1">
    <source>
        <dbReference type="EMBL" id="GAB69826.1"/>
    </source>
</evidence>
<keyword evidence="2" id="KW-1185">Reference proteome</keyword>
<evidence type="ECO:0008006" key="3">
    <source>
        <dbReference type="Google" id="ProtNLM"/>
    </source>
</evidence>
<organism evidence="1 2">
    <name type="scientific">Plasmodium cynomolgi (strain B)</name>
    <dbReference type="NCBI Taxonomy" id="1120755"/>
    <lineage>
        <taxon>Eukaryota</taxon>
        <taxon>Sar</taxon>
        <taxon>Alveolata</taxon>
        <taxon>Apicomplexa</taxon>
        <taxon>Aconoidasida</taxon>
        <taxon>Haemosporida</taxon>
        <taxon>Plasmodiidae</taxon>
        <taxon>Plasmodium</taxon>
        <taxon>Plasmodium (Plasmodium)</taxon>
    </lineage>
</organism>
<dbReference type="AlphaFoldDB" id="K6UFB8"/>
<reference evidence="1 2" key="1">
    <citation type="journal article" date="2012" name="Nat. Genet.">
        <title>Plasmodium cynomolgi genome sequences provide insight into Plasmodium vivax and the monkey malaria clade.</title>
        <authorList>
            <person name="Tachibana S."/>
            <person name="Sullivan S.A."/>
            <person name="Kawai S."/>
            <person name="Nakamura S."/>
            <person name="Kim H.R."/>
            <person name="Goto N."/>
            <person name="Arisue N."/>
            <person name="Palacpac N.M.Q."/>
            <person name="Honma H."/>
            <person name="Yagi M."/>
            <person name="Tougan T."/>
            <person name="Katakai Y."/>
            <person name="Kaneko O."/>
            <person name="Mita T."/>
            <person name="Kita K."/>
            <person name="Yasutomi Y."/>
            <person name="Sutton P.L."/>
            <person name="Shakhbatyan R."/>
            <person name="Horii T."/>
            <person name="Yasunaga T."/>
            <person name="Barnwell J.W."/>
            <person name="Escalante A.A."/>
            <person name="Carlton J.M."/>
            <person name="Tanabe K."/>
        </authorList>
    </citation>
    <scope>NUCLEOTIDE SEQUENCE [LARGE SCALE GENOMIC DNA]</scope>
    <source>
        <strain evidence="1 2">B</strain>
    </source>
</reference>
<dbReference type="Proteomes" id="UP000006319">
    <property type="component" value="Unassembled WGS sequence"/>
</dbReference>
<dbReference type="RefSeq" id="XP_004228044.1">
    <property type="nucleotide sequence ID" value="XM_004227996.1"/>
</dbReference>
<name>K6UFB8_PLACD</name>
<dbReference type="OMA" id="NINSKYC"/>